<evidence type="ECO:0000313" key="2">
    <source>
        <dbReference type="EMBL" id="PRD43324.1"/>
    </source>
</evidence>
<protein>
    <submittedName>
        <fullName evidence="2">Uncharacterized protein</fullName>
    </submittedName>
</protein>
<dbReference type="Proteomes" id="UP000239434">
    <property type="component" value="Unassembled WGS sequence"/>
</dbReference>
<keyword evidence="1" id="KW-1133">Transmembrane helix</keyword>
<proteinExistence type="predicted"/>
<dbReference type="EMBL" id="PVBR01000007">
    <property type="protein sequence ID" value="PRD43324.1"/>
    <property type="molecule type" value="Genomic_DNA"/>
</dbReference>
<accession>A0A2S9IS12</accession>
<feature type="transmembrane region" description="Helical" evidence="1">
    <location>
        <begin position="6"/>
        <end position="26"/>
    </location>
</feature>
<evidence type="ECO:0000313" key="3">
    <source>
        <dbReference type="Proteomes" id="UP000239434"/>
    </source>
</evidence>
<keyword evidence="1" id="KW-0812">Transmembrane</keyword>
<dbReference type="AlphaFoldDB" id="A0A2S9IS12"/>
<feature type="transmembrane region" description="Helical" evidence="1">
    <location>
        <begin position="38"/>
        <end position="70"/>
    </location>
</feature>
<comment type="caution">
    <text evidence="2">The sequence shown here is derived from an EMBL/GenBank/DDBJ whole genome shotgun (WGS) entry which is preliminary data.</text>
</comment>
<keyword evidence="3" id="KW-1185">Reference proteome</keyword>
<keyword evidence="1" id="KW-0472">Membrane</keyword>
<reference evidence="2 3" key="1">
    <citation type="submission" date="2018-02" db="EMBL/GenBank/DDBJ databases">
        <title>The draft genome of Phyllobacterium sp. 1N-3.</title>
        <authorList>
            <person name="Liu L."/>
            <person name="Li L."/>
            <person name="Zhang X."/>
            <person name="Wang T."/>
            <person name="Liang L."/>
        </authorList>
    </citation>
    <scope>NUCLEOTIDE SEQUENCE [LARGE SCALE GENOMIC DNA]</scope>
    <source>
        <strain evidence="2 3">1N-3</strain>
    </source>
</reference>
<name>A0A2S9IS12_9HYPH</name>
<gene>
    <name evidence="2" type="ORF">C5748_11460</name>
</gene>
<feature type="transmembrane region" description="Helical" evidence="1">
    <location>
        <begin position="90"/>
        <end position="114"/>
    </location>
</feature>
<evidence type="ECO:0000256" key="1">
    <source>
        <dbReference type="SAM" id="Phobius"/>
    </source>
</evidence>
<sequence length="127" mass="14151">MKHFFRLLASSPALAGILLHGYTAFVMHEGYSYLSWKIFLYSCFSYVICWTIAALINPLAGFFGALAALIDDMIVFHDVFIAPTHSTAPISLLFAPMANLILFVPVGLFIGWCVDRGGRAYRSRRPT</sequence>
<organism evidence="2 3">
    <name type="scientific">Phyllobacterium phragmitis</name>
    <dbReference type="NCBI Taxonomy" id="2670329"/>
    <lineage>
        <taxon>Bacteria</taxon>
        <taxon>Pseudomonadati</taxon>
        <taxon>Pseudomonadota</taxon>
        <taxon>Alphaproteobacteria</taxon>
        <taxon>Hyphomicrobiales</taxon>
        <taxon>Phyllobacteriaceae</taxon>
        <taxon>Phyllobacterium</taxon>
    </lineage>
</organism>
<dbReference type="RefSeq" id="WP_105742070.1">
    <property type="nucleotide sequence ID" value="NZ_PVBR01000007.1"/>
</dbReference>